<feature type="compositionally biased region" description="Acidic residues" evidence="1">
    <location>
        <begin position="1"/>
        <end position="11"/>
    </location>
</feature>
<dbReference type="PANTHER" id="PTHR34144:SF8">
    <property type="entry name" value="GLYCOSYLTRANSFERASE FAMILY 69 PROTEIN"/>
    <property type="match status" value="1"/>
</dbReference>
<gene>
    <name evidence="3" type="ORF">LECACI_7A005475</name>
</gene>
<evidence type="ECO:0000256" key="2">
    <source>
        <dbReference type="SAM" id="Phobius"/>
    </source>
</evidence>
<dbReference type="Pfam" id="PF11735">
    <property type="entry name" value="CAP59_mtransfer"/>
    <property type="match status" value="1"/>
</dbReference>
<keyword evidence="2" id="KW-0812">Transmembrane</keyword>
<name>A0AAI8Z0R0_9PEZI</name>
<reference evidence="3" key="1">
    <citation type="submission" date="2023-11" db="EMBL/GenBank/DDBJ databases">
        <authorList>
            <person name="Alioto T."/>
            <person name="Alioto T."/>
            <person name="Gomez Garrido J."/>
        </authorList>
    </citation>
    <scope>NUCLEOTIDE SEQUENCE</scope>
</reference>
<keyword evidence="4" id="KW-1185">Reference proteome</keyword>
<sequence length="579" mass="65656">MDSTEPAEEEALLYQVSSASSTERDDDSDGYELDDFDDEPSLAPLTFTQRPRWWRPMPRRLGHRRGGSGSSLFTIHPPRRRRALLYRAVQLLALVPHIVLSSIILCGIFFPSYSYPPERYLELRARVQEQGLTANTNNEKVFIAASLYDREGEVVSGLWGQSVLHLIDILGKENVFLSIYENDPDEKAQEALDAFAKNVTCESAIVTEELDLHKLPHVSTPDGHQRLKRIAFLADVRNRALRPLEDVDSKAYSTRFDKLLYLNDVVFDPIDAANLLFSTNVDEQSGRTQYRAACAIDFINPFKFYDTFATRDLEGNDMGVVFYPWFTGAGEGESRKDVLQQKDAVRVKSCWGGMVAFEARWFQQHLHQKKFVSSAESSGAAADSYYHVDMTRNNPSHTSQVAFSGSNSSLRFRAETDTYWDASECCLIHADLSSMDSDLLGVNETGIYMNPYIRVAYSASVLPWLSFTKRFERLYTPVHSIINWIAERPSFNPRQLQQPGDEVTDSVWVWHQDSLEKLRQGTVQSSKDLIGHFEQVRRKALPGGFCGMRKLLYINEDPSNGQGKWASEKLPLGGDRKSV</sequence>
<evidence type="ECO:0000313" key="3">
    <source>
        <dbReference type="EMBL" id="CAK4030317.1"/>
    </source>
</evidence>
<dbReference type="InterPro" id="IPR021047">
    <property type="entry name" value="Mannosyltransferase_CMT1"/>
</dbReference>
<feature type="region of interest" description="Disordered" evidence="1">
    <location>
        <begin position="560"/>
        <end position="579"/>
    </location>
</feature>
<keyword evidence="2" id="KW-1133">Transmembrane helix</keyword>
<evidence type="ECO:0000313" key="4">
    <source>
        <dbReference type="Proteomes" id="UP001296104"/>
    </source>
</evidence>
<keyword evidence="2" id="KW-0472">Membrane</keyword>
<organism evidence="3 4">
    <name type="scientific">Lecanosticta acicola</name>
    <dbReference type="NCBI Taxonomy" id="111012"/>
    <lineage>
        <taxon>Eukaryota</taxon>
        <taxon>Fungi</taxon>
        <taxon>Dikarya</taxon>
        <taxon>Ascomycota</taxon>
        <taxon>Pezizomycotina</taxon>
        <taxon>Dothideomycetes</taxon>
        <taxon>Dothideomycetidae</taxon>
        <taxon>Mycosphaerellales</taxon>
        <taxon>Mycosphaerellaceae</taxon>
        <taxon>Lecanosticta</taxon>
    </lineage>
</organism>
<protein>
    <submittedName>
        <fullName evidence="3">Glycosyltransferase family 69</fullName>
    </submittedName>
</protein>
<comment type="caution">
    <text evidence="3">The sequence shown here is derived from an EMBL/GenBank/DDBJ whole genome shotgun (WGS) entry which is preliminary data.</text>
</comment>
<feature type="region of interest" description="Disordered" evidence="1">
    <location>
        <begin position="1"/>
        <end position="37"/>
    </location>
</feature>
<dbReference type="EMBL" id="CAVMBE010000035">
    <property type="protein sequence ID" value="CAK4030317.1"/>
    <property type="molecule type" value="Genomic_DNA"/>
</dbReference>
<dbReference type="Proteomes" id="UP001296104">
    <property type="component" value="Unassembled WGS sequence"/>
</dbReference>
<proteinExistence type="predicted"/>
<evidence type="ECO:0000256" key="1">
    <source>
        <dbReference type="SAM" id="MobiDB-lite"/>
    </source>
</evidence>
<accession>A0AAI8Z0R0</accession>
<dbReference type="PANTHER" id="PTHR34144">
    <property type="entry name" value="CHROMOSOME 8, WHOLE GENOME SHOTGUN SEQUENCE"/>
    <property type="match status" value="1"/>
</dbReference>
<feature type="transmembrane region" description="Helical" evidence="2">
    <location>
        <begin position="88"/>
        <end position="110"/>
    </location>
</feature>
<feature type="compositionally biased region" description="Acidic residues" evidence="1">
    <location>
        <begin position="24"/>
        <end position="37"/>
    </location>
</feature>
<dbReference type="AlphaFoldDB" id="A0AAI8Z0R0"/>